<proteinExistence type="predicted"/>
<sequence>MTLFARKKSEREIGEKKSRLGCGKRGAHQLALQCRAATPTSISTSPTLHPRTDTHGKHQTGIKSSLNTAS</sequence>
<dbReference type="Proteomes" id="UP000324222">
    <property type="component" value="Unassembled WGS sequence"/>
</dbReference>
<organism evidence="2 3">
    <name type="scientific">Portunus trituberculatus</name>
    <name type="common">Swimming crab</name>
    <name type="synonym">Neptunus trituberculatus</name>
    <dbReference type="NCBI Taxonomy" id="210409"/>
    <lineage>
        <taxon>Eukaryota</taxon>
        <taxon>Metazoa</taxon>
        <taxon>Ecdysozoa</taxon>
        <taxon>Arthropoda</taxon>
        <taxon>Crustacea</taxon>
        <taxon>Multicrustacea</taxon>
        <taxon>Malacostraca</taxon>
        <taxon>Eumalacostraca</taxon>
        <taxon>Eucarida</taxon>
        <taxon>Decapoda</taxon>
        <taxon>Pleocyemata</taxon>
        <taxon>Brachyura</taxon>
        <taxon>Eubrachyura</taxon>
        <taxon>Portunoidea</taxon>
        <taxon>Portunidae</taxon>
        <taxon>Portuninae</taxon>
        <taxon>Portunus</taxon>
    </lineage>
</organism>
<keyword evidence="3" id="KW-1185">Reference proteome</keyword>
<feature type="compositionally biased region" description="Basic and acidic residues" evidence="1">
    <location>
        <begin position="7"/>
        <end position="18"/>
    </location>
</feature>
<evidence type="ECO:0000313" key="2">
    <source>
        <dbReference type="EMBL" id="MPC61107.1"/>
    </source>
</evidence>
<feature type="compositionally biased region" description="Low complexity" evidence="1">
    <location>
        <begin position="38"/>
        <end position="47"/>
    </location>
</feature>
<feature type="compositionally biased region" description="Polar residues" evidence="1">
    <location>
        <begin position="61"/>
        <end position="70"/>
    </location>
</feature>
<accession>A0A5B7GV85</accession>
<feature type="region of interest" description="Disordered" evidence="1">
    <location>
        <begin position="37"/>
        <end position="70"/>
    </location>
</feature>
<feature type="region of interest" description="Disordered" evidence="1">
    <location>
        <begin position="1"/>
        <end position="20"/>
    </location>
</feature>
<name>A0A5B7GV85_PORTR</name>
<evidence type="ECO:0000313" key="3">
    <source>
        <dbReference type="Proteomes" id="UP000324222"/>
    </source>
</evidence>
<dbReference type="AlphaFoldDB" id="A0A5B7GV85"/>
<reference evidence="2 3" key="1">
    <citation type="submission" date="2019-05" db="EMBL/GenBank/DDBJ databases">
        <title>Another draft genome of Portunus trituberculatus and its Hox gene families provides insights of decapod evolution.</title>
        <authorList>
            <person name="Jeong J.-H."/>
            <person name="Song I."/>
            <person name="Kim S."/>
            <person name="Choi T."/>
            <person name="Kim D."/>
            <person name="Ryu S."/>
            <person name="Kim W."/>
        </authorList>
    </citation>
    <scope>NUCLEOTIDE SEQUENCE [LARGE SCALE GENOMIC DNA]</scope>
    <source>
        <tissue evidence="2">Muscle</tissue>
    </source>
</reference>
<dbReference type="EMBL" id="VSRR010018220">
    <property type="protein sequence ID" value="MPC61107.1"/>
    <property type="molecule type" value="Genomic_DNA"/>
</dbReference>
<protein>
    <submittedName>
        <fullName evidence="2">Uncharacterized protein</fullName>
    </submittedName>
</protein>
<evidence type="ECO:0000256" key="1">
    <source>
        <dbReference type="SAM" id="MobiDB-lite"/>
    </source>
</evidence>
<comment type="caution">
    <text evidence="2">The sequence shown here is derived from an EMBL/GenBank/DDBJ whole genome shotgun (WGS) entry which is preliminary data.</text>
</comment>
<gene>
    <name evidence="2" type="ORF">E2C01_055170</name>
</gene>